<comment type="caution">
    <text evidence="3">The sequence shown here is derived from an EMBL/GenBank/DDBJ whole genome shotgun (WGS) entry which is preliminary data.</text>
</comment>
<feature type="region of interest" description="Disordered" evidence="1">
    <location>
        <begin position="72"/>
        <end position="127"/>
    </location>
</feature>
<proteinExistence type="predicted"/>
<accession>A0ABV3DIP5</accession>
<gene>
    <name evidence="3" type="ORF">AB0C36_18735</name>
</gene>
<feature type="domain" description="Anti-sigma K factor RskA C-terminal" evidence="2">
    <location>
        <begin position="139"/>
        <end position="270"/>
    </location>
</feature>
<protein>
    <submittedName>
        <fullName evidence="3">Anti-sigma factor</fullName>
    </submittedName>
</protein>
<reference evidence="3 4" key="1">
    <citation type="submission" date="2024-06" db="EMBL/GenBank/DDBJ databases">
        <title>The Natural Products Discovery Center: Release of the First 8490 Sequenced Strains for Exploring Actinobacteria Biosynthetic Diversity.</title>
        <authorList>
            <person name="Kalkreuter E."/>
            <person name="Kautsar S.A."/>
            <person name="Yang D."/>
            <person name="Bader C.D."/>
            <person name="Teijaro C.N."/>
            <person name="Fluegel L."/>
            <person name="Davis C.M."/>
            <person name="Simpson J.R."/>
            <person name="Lauterbach L."/>
            <person name="Steele A.D."/>
            <person name="Gui C."/>
            <person name="Meng S."/>
            <person name="Li G."/>
            <person name="Viehrig K."/>
            <person name="Ye F."/>
            <person name="Su P."/>
            <person name="Kiefer A.F."/>
            <person name="Nichols A."/>
            <person name="Cepeda A.J."/>
            <person name="Yan W."/>
            <person name="Fan B."/>
            <person name="Jiang Y."/>
            <person name="Adhikari A."/>
            <person name="Zheng C.-J."/>
            <person name="Schuster L."/>
            <person name="Cowan T.M."/>
            <person name="Smanski M.J."/>
            <person name="Chevrette M.G."/>
            <person name="De Carvalho L.P.S."/>
            <person name="Shen B."/>
        </authorList>
    </citation>
    <scope>NUCLEOTIDE SEQUENCE [LARGE SCALE GENOMIC DNA]</scope>
    <source>
        <strain evidence="3 4">NPDC048946</strain>
    </source>
</reference>
<dbReference type="Pfam" id="PF10099">
    <property type="entry name" value="RskA_C"/>
    <property type="match status" value="1"/>
</dbReference>
<evidence type="ECO:0000259" key="2">
    <source>
        <dbReference type="Pfam" id="PF10099"/>
    </source>
</evidence>
<dbReference type="Proteomes" id="UP001551482">
    <property type="component" value="Unassembled WGS sequence"/>
</dbReference>
<dbReference type="InterPro" id="IPR018764">
    <property type="entry name" value="RskA_C"/>
</dbReference>
<sequence length="280" mass="29080">MNHSDPGTLALAALGEQVPETDRAHIAACPVCGAELDQLRAVVRAGRQIRPEDEPSPPPARLWRRIADELDFDGDLSVPGPSESDPSMLDPSALDPSAPDPSVPAEEAPADRGAGPAEGPEGAVRTGGPWFRLRKSLALAASAAVIGAAAGVGGTLWATDEDESPRARVDAETRLDPLPTHQAAGAAFVDTTTGGEAGRRLVVRVSGLTPQPGFYEVWLLDRDAKNMIAVGILPVGGEATFDLPANLDLDGYPVVDVSVQQYNGSPEHSGNSVVRGTLPS</sequence>
<organism evidence="3 4">
    <name type="scientific">Streptodolium elevatio</name>
    <dbReference type="NCBI Taxonomy" id="3157996"/>
    <lineage>
        <taxon>Bacteria</taxon>
        <taxon>Bacillati</taxon>
        <taxon>Actinomycetota</taxon>
        <taxon>Actinomycetes</taxon>
        <taxon>Kitasatosporales</taxon>
        <taxon>Streptomycetaceae</taxon>
        <taxon>Streptodolium</taxon>
    </lineage>
</organism>
<evidence type="ECO:0000313" key="3">
    <source>
        <dbReference type="EMBL" id="MEU8135546.1"/>
    </source>
</evidence>
<name>A0ABV3DIP5_9ACTN</name>
<evidence type="ECO:0000313" key="4">
    <source>
        <dbReference type="Proteomes" id="UP001551482"/>
    </source>
</evidence>
<dbReference type="RefSeq" id="WP_358355383.1">
    <property type="nucleotide sequence ID" value="NZ_JBEZFP010000045.1"/>
</dbReference>
<keyword evidence="4" id="KW-1185">Reference proteome</keyword>
<evidence type="ECO:0000256" key="1">
    <source>
        <dbReference type="SAM" id="MobiDB-lite"/>
    </source>
</evidence>
<feature type="compositionally biased region" description="Low complexity" evidence="1">
    <location>
        <begin position="103"/>
        <end position="123"/>
    </location>
</feature>
<dbReference type="EMBL" id="JBEZFP010000045">
    <property type="protein sequence ID" value="MEU8135546.1"/>
    <property type="molecule type" value="Genomic_DNA"/>
</dbReference>